<dbReference type="InterPro" id="IPR036864">
    <property type="entry name" value="Zn2-C6_fun-type_DNA-bd_sf"/>
</dbReference>
<dbReference type="CDD" id="cd12148">
    <property type="entry name" value="fungal_TF_MHR"/>
    <property type="match status" value="1"/>
</dbReference>
<organism evidence="8 9">
    <name type="scientific">Venustampulla echinocandica</name>
    <dbReference type="NCBI Taxonomy" id="2656787"/>
    <lineage>
        <taxon>Eukaryota</taxon>
        <taxon>Fungi</taxon>
        <taxon>Dikarya</taxon>
        <taxon>Ascomycota</taxon>
        <taxon>Pezizomycotina</taxon>
        <taxon>Leotiomycetes</taxon>
        <taxon>Helotiales</taxon>
        <taxon>Pleuroascaceae</taxon>
        <taxon>Venustampulla</taxon>
    </lineage>
</organism>
<keyword evidence="3" id="KW-0805">Transcription regulation</keyword>
<feature type="domain" description="Zn(2)-C6 fungal-type" evidence="7">
    <location>
        <begin position="58"/>
        <end position="88"/>
    </location>
</feature>
<comment type="subcellular location">
    <subcellularLocation>
        <location evidence="1">Nucleus</location>
    </subcellularLocation>
</comment>
<dbReference type="Pfam" id="PF00172">
    <property type="entry name" value="Zn_clus"/>
    <property type="match status" value="1"/>
</dbReference>
<dbReference type="RefSeq" id="XP_031874617.1">
    <property type="nucleotide sequence ID" value="XM_032010563.1"/>
</dbReference>
<dbReference type="PANTHER" id="PTHR47338">
    <property type="entry name" value="ZN(II)2CYS6 TRANSCRIPTION FACTOR (EUROFUNG)-RELATED"/>
    <property type="match status" value="1"/>
</dbReference>
<reference evidence="8 9" key="1">
    <citation type="journal article" date="2018" name="IMA Fungus">
        <title>IMA Genome-F 9: Draft genome sequence of Annulohypoxylon stygium, Aspergillus mulundensis, Berkeleyomyces basicola (syn. Thielaviopsis basicola), Ceratocystis smalleyi, two Cercospora beticola strains, Coleophoma cylindrospora, Fusarium fracticaudum, Phialophora cf. hyalina, and Morchella septimelata.</title>
        <authorList>
            <person name="Wingfield B.D."/>
            <person name="Bills G.F."/>
            <person name="Dong Y."/>
            <person name="Huang W."/>
            <person name="Nel W.J."/>
            <person name="Swalarsk-Parry B.S."/>
            <person name="Vaghefi N."/>
            <person name="Wilken P.M."/>
            <person name="An Z."/>
            <person name="de Beer Z.W."/>
            <person name="De Vos L."/>
            <person name="Chen L."/>
            <person name="Duong T.A."/>
            <person name="Gao Y."/>
            <person name="Hammerbacher A."/>
            <person name="Kikkert J.R."/>
            <person name="Li Y."/>
            <person name="Li H."/>
            <person name="Li K."/>
            <person name="Li Q."/>
            <person name="Liu X."/>
            <person name="Ma X."/>
            <person name="Naidoo K."/>
            <person name="Pethybridge S.J."/>
            <person name="Sun J."/>
            <person name="Steenkamp E.T."/>
            <person name="van der Nest M.A."/>
            <person name="van Wyk S."/>
            <person name="Wingfield M.J."/>
            <person name="Xiong C."/>
            <person name="Yue Q."/>
            <person name="Zhang X."/>
        </authorList>
    </citation>
    <scope>NUCLEOTIDE SEQUENCE [LARGE SCALE GENOMIC DNA]</scope>
    <source>
        <strain evidence="8 9">BP 5553</strain>
    </source>
</reference>
<feature type="compositionally biased region" description="Basic and acidic residues" evidence="6">
    <location>
        <begin position="687"/>
        <end position="703"/>
    </location>
</feature>
<dbReference type="GO" id="GO:0003677">
    <property type="term" value="F:DNA binding"/>
    <property type="evidence" value="ECO:0007669"/>
    <property type="project" value="InterPro"/>
</dbReference>
<dbReference type="PROSITE" id="PS00463">
    <property type="entry name" value="ZN2_CY6_FUNGAL_1"/>
    <property type="match status" value="1"/>
</dbReference>
<dbReference type="CDD" id="cd14653">
    <property type="entry name" value="ZIP_Gal4p-like"/>
    <property type="match status" value="1"/>
</dbReference>
<accession>A0A370U2G7</accession>
<sequence>MSSASNTPPEDYFNDLSRPTGNIGRNKRSKTPSGDANTATLEAGSGGDSTVPKPKRIACIICRKRKLKCDGTKPSCSTCTRLGHSCAYDEVRRKSGPKRGYVKALEERLKQVETLLKTQDPVSATTESTKTSFPRPSIGTANTSIPGGDFGVSNPAAGIVAGDQWGFNGESPQQPPLDELAFSADINMSMGIDGSTFTWEMIGLGLEEPLPPQDTIDELHAIYFDKIHPSVPMIHKYRYLAAMNLAPSQRPPVALRYVIWTLAASVTDKFLDLKDHFYRRSRKYVEMDYLKGHGEHMISVAHAQTHALIASYEFKMMYFPRAWMSTGAAIRLCQMMGLHRLDGEGLDVKQCLPPPRDWAEREERRRTFWMAFCSDRYASIGTGWPLTIDEKDILSHLPSSEEAFENNKPERTQTLSDAMDPTGASKLSAFAGVVVMACLFGRNLIHLHRPDADDRDDDLNGEFWKRHRQMDNILLNISLSMPSNLKLPAGLTNPNIVFTNMNIHTSTICLHQAAIYKADKNRLPSSISAESKVRCITAANEVAGIMRLISHLDLSSMNPFISFCLYVAARVFVQYLKSRPDDSQTGDSLRFLLSAMNALKKKNPLTESFLVQLDVDLEGLGMRNPRYKSVFAYSEDNLGISSAKAPIIGEPPFDGLPRQDRNHCTFMPMAAHIDLADTSPTTNPDPVSERPTEPQDQTTRDDSNWVPFDPNPPTDQGQEVQRNMAGLVIGAVPTNRYERGEMTSGSSYMTSESSNNGGDVVLSPATTQSTSNRPTPNSATPPDSLSNLQNTQSNSAGNSYGTSPVSSNIPAVSSNDHRTMSAFFSGEPDYSNISGTGLTPDNNFTMPETPGRQFDVPNGWEMANQQTTGLTPVGEGVFRHLMGLGPLDPMQMDIAWEGGT</sequence>
<keyword evidence="2" id="KW-0479">Metal-binding</keyword>
<evidence type="ECO:0000256" key="4">
    <source>
        <dbReference type="ARBA" id="ARBA00023163"/>
    </source>
</evidence>
<feature type="compositionally biased region" description="Polar residues" evidence="6">
    <location>
        <begin position="120"/>
        <end position="145"/>
    </location>
</feature>
<keyword evidence="5" id="KW-0539">Nucleus</keyword>
<dbReference type="InterPro" id="IPR050815">
    <property type="entry name" value="TF_fung"/>
</dbReference>
<dbReference type="SMART" id="SM00906">
    <property type="entry name" value="Fungal_trans"/>
    <property type="match status" value="1"/>
</dbReference>
<evidence type="ECO:0000259" key="7">
    <source>
        <dbReference type="PROSITE" id="PS50048"/>
    </source>
</evidence>
<evidence type="ECO:0000256" key="6">
    <source>
        <dbReference type="SAM" id="MobiDB-lite"/>
    </source>
</evidence>
<evidence type="ECO:0000313" key="8">
    <source>
        <dbReference type="EMBL" id="RDL41961.1"/>
    </source>
</evidence>
<feature type="compositionally biased region" description="Polar residues" evidence="6">
    <location>
        <begin position="31"/>
        <end position="40"/>
    </location>
</feature>
<dbReference type="PANTHER" id="PTHR47338:SF10">
    <property type="entry name" value="TRANSCRIPTION FACTOR DOMAIN-CONTAINING PROTEIN-RELATED"/>
    <property type="match status" value="1"/>
</dbReference>
<dbReference type="GO" id="GO:0000981">
    <property type="term" value="F:DNA-binding transcription factor activity, RNA polymerase II-specific"/>
    <property type="evidence" value="ECO:0007669"/>
    <property type="project" value="InterPro"/>
</dbReference>
<dbReference type="OrthoDB" id="5600212at2759"/>
<dbReference type="AlphaFoldDB" id="A0A370U2G7"/>
<evidence type="ECO:0000313" key="9">
    <source>
        <dbReference type="Proteomes" id="UP000254866"/>
    </source>
</evidence>
<keyword evidence="4" id="KW-0804">Transcription</keyword>
<feature type="compositionally biased region" description="Low complexity" evidence="6">
    <location>
        <begin position="742"/>
        <end position="756"/>
    </location>
</feature>
<dbReference type="GO" id="GO:0008270">
    <property type="term" value="F:zinc ion binding"/>
    <property type="evidence" value="ECO:0007669"/>
    <property type="project" value="InterPro"/>
</dbReference>
<keyword evidence="9" id="KW-1185">Reference proteome</keyword>
<feature type="compositionally biased region" description="Low complexity" evidence="6">
    <location>
        <begin position="784"/>
        <end position="795"/>
    </location>
</feature>
<feature type="region of interest" description="Disordered" evidence="6">
    <location>
        <begin position="731"/>
        <end position="813"/>
    </location>
</feature>
<dbReference type="STRING" id="2656787.A0A370U2G7"/>
<feature type="region of interest" description="Disordered" evidence="6">
    <location>
        <begin position="399"/>
        <end position="420"/>
    </location>
</feature>
<feature type="region of interest" description="Disordered" evidence="6">
    <location>
        <begin position="675"/>
        <end position="719"/>
    </location>
</feature>
<evidence type="ECO:0000256" key="2">
    <source>
        <dbReference type="ARBA" id="ARBA00022723"/>
    </source>
</evidence>
<dbReference type="GO" id="GO:0006351">
    <property type="term" value="P:DNA-templated transcription"/>
    <property type="evidence" value="ECO:0007669"/>
    <property type="project" value="InterPro"/>
</dbReference>
<dbReference type="InterPro" id="IPR007219">
    <property type="entry name" value="XnlR_reg_dom"/>
</dbReference>
<evidence type="ECO:0000256" key="5">
    <source>
        <dbReference type="ARBA" id="ARBA00023242"/>
    </source>
</evidence>
<feature type="compositionally biased region" description="Polar residues" evidence="6">
    <location>
        <begin position="764"/>
        <end position="783"/>
    </location>
</feature>
<dbReference type="EMBL" id="NPIC01000001">
    <property type="protein sequence ID" value="RDL41961.1"/>
    <property type="molecule type" value="Genomic_DNA"/>
</dbReference>
<dbReference type="CDD" id="cd00067">
    <property type="entry name" value="GAL4"/>
    <property type="match status" value="1"/>
</dbReference>
<dbReference type="SUPFAM" id="SSF57701">
    <property type="entry name" value="Zn2/Cys6 DNA-binding domain"/>
    <property type="match status" value="1"/>
</dbReference>
<dbReference type="Proteomes" id="UP000254866">
    <property type="component" value="Unassembled WGS sequence"/>
</dbReference>
<dbReference type="Pfam" id="PF04082">
    <property type="entry name" value="Fungal_trans"/>
    <property type="match status" value="1"/>
</dbReference>
<dbReference type="GO" id="GO:0005634">
    <property type="term" value="C:nucleus"/>
    <property type="evidence" value="ECO:0007669"/>
    <property type="project" value="UniProtKB-SubCell"/>
</dbReference>
<evidence type="ECO:0000256" key="3">
    <source>
        <dbReference type="ARBA" id="ARBA00023015"/>
    </source>
</evidence>
<dbReference type="GeneID" id="43594789"/>
<name>A0A370U2G7_9HELO</name>
<dbReference type="PROSITE" id="PS50048">
    <property type="entry name" value="ZN2_CY6_FUNGAL_2"/>
    <property type="match status" value="1"/>
</dbReference>
<comment type="caution">
    <text evidence="8">The sequence shown here is derived from an EMBL/GenBank/DDBJ whole genome shotgun (WGS) entry which is preliminary data.</text>
</comment>
<dbReference type="InterPro" id="IPR001138">
    <property type="entry name" value="Zn2Cys6_DnaBD"/>
</dbReference>
<feature type="region of interest" description="Disordered" evidence="6">
    <location>
        <begin position="120"/>
        <end position="147"/>
    </location>
</feature>
<feature type="region of interest" description="Disordered" evidence="6">
    <location>
        <begin position="1"/>
        <end position="52"/>
    </location>
</feature>
<protein>
    <submittedName>
        <fullName evidence="8">Fungal-specific transcription factor-containing protein</fullName>
    </submittedName>
</protein>
<evidence type="ECO:0000256" key="1">
    <source>
        <dbReference type="ARBA" id="ARBA00004123"/>
    </source>
</evidence>
<proteinExistence type="predicted"/>
<dbReference type="SMART" id="SM00066">
    <property type="entry name" value="GAL4"/>
    <property type="match status" value="1"/>
</dbReference>
<dbReference type="Gene3D" id="4.10.240.10">
    <property type="entry name" value="Zn(2)-C6 fungal-type DNA-binding domain"/>
    <property type="match status" value="1"/>
</dbReference>
<feature type="compositionally biased region" description="Polar residues" evidence="6">
    <location>
        <begin position="796"/>
        <end position="813"/>
    </location>
</feature>
<gene>
    <name evidence="8" type="ORF">BP5553_01940</name>
</gene>